<proteinExistence type="predicted"/>
<evidence type="ECO:0000259" key="5">
    <source>
        <dbReference type="PROSITE" id="PS50949"/>
    </source>
</evidence>
<dbReference type="GO" id="GO:0003677">
    <property type="term" value="F:DNA binding"/>
    <property type="evidence" value="ECO:0007669"/>
    <property type="project" value="UniProtKB-KW"/>
</dbReference>
<dbReference type="EMBL" id="QJJK01000014">
    <property type="protein sequence ID" value="PXW53217.1"/>
    <property type="molecule type" value="Genomic_DNA"/>
</dbReference>
<keyword evidence="1" id="KW-0805">Transcription regulation</keyword>
<dbReference type="PANTHER" id="PTHR43537:SF45">
    <property type="entry name" value="GNTR FAMILY REGULATORY PROTEIN"/>
    <property type="match status" value="1"/>
</dbReference>
<keyword evidence="3" id="KW-0804">Transcription</keyword>
<evidence type="ECO:0000256" key="2">
    <source>
        <dbReference type="ARBA" id="ARBA00023125"/>
    </source>
</evidence>
<dbReference type="SMART" id="SM00345">
    <property type="entry name" value="HTH_GNTR"/>
    <property type="match status" value="1"/>
</dbReference>
<dbReference type="PANTHER" id="PTHR43537">
    <property type="entry name" value="TRANSCRIPTIONAL REGULATOR, GNTR FAMILY"/>
    <property type="match status" value="1"/>
</dbReference>
<protein>
    <submittedName>
        <fullName evidence="6">DNA-binding GntR family transcriptional regulator</fullName>
    </submittedName>
</protein>
<dbReference type="GO" id="GO:0003700">
    <property type="term" value="F:DNA-binding transcription factor activity"/>
    <property type="evidence" value="ECO:0007669"/>
    <property type="project" value="InterPro"/>
</dbReference>
<evidence type="ECO:0000256" key="3">
    <source>
        <dbReference type="ARBA" id="ARBA00023163"/>
    </source>
</evidence>
<dbReference type="Pfam" id="PF00392">
    <property type="entry name" value="GntR"/>
    <property type="match status" value="1"/>
</dbReference>
<dbReference type="SUPFAM" id="SSF48008">
    <property type="entry name" value="GntR ligand-binding domain-like"/>
    <property type="match status" value="1"/>
</dbReference>
<comment type="caution">
    <text evidence="6">The sequence shown here is derived from an EMBL/GenBank/DDBJ whole genome shotgun (WGS) entry which is preliminary data.</text>
</comment>
<reference evidence="6 7" key="1">
    <citation type="submission" date="2018-05" db="EMBL/GenBank/DDBJ databases">
        <title>Genomic Encyclopedia of Type Strains, Phase IV (KMG-IV): sequencing the most valuable type-strain genomes for metagenomic binning, comparative biology and taxonomic classification.</title>
        <authorList>
            <person name="Goeker M."/>
        </authorList>
    </citation>
    <scope>NUCLEOTIDE SEQUENCE [LARGE SCALE GENOMIC DNA]</scope>
    <source>
        <strain evidence="6 7">DSM 6462</strain>
    </source>
</reference>
<sequence length="237" mass="25796">MSIVPTNPGQDDNPSATAAESGTNLSDETLAERAYRVIEDQIIRLVLPPGLRLTEQELASRLDIGRTPVREALQRLVNDGLVVVFPRKGIAVSVVNPLDVLMALEVRTVLERLLAAAAARRAGPQSRAELGALLEQLAAAAEAGDHDRFVELDRAIYHRLGEMASNPFLVRALAPLEAMARRARYYFLRNDDLTEPARLHRTMIGHVLAGESAAAETASDALMDYLRGGIKRTVVGM</sequence>
<evidence type="ECO:0000256" key="1">
    <source>
        <dbReference type="ARBA" id="ARBA00023015"/>
    </source>
</evidence>
<dbReference type="Proteomes" id="UP000248021">
    <property type="component" value="Unassembled WGS sequence"/>
</dbReference>
<dbReference type="Gene3D" id="1.20.120.530">
    <property type="entry name" value="GntR ligand-binding domain-like"/>
    <property type="match status" value="1"/>
</dbReference>
<dbReference type="PRINTS" id="PR00035">
    <property type="entry name" value="HTHGNTR"/>
</dbReference>
<keyword evidence="7" id="KW-1185">Reference proteome</keyword>
<dbReference type="CDD" id="cd07377">
    <property type="entry name" value="WHTH_GntR"/>
    <property type="match status" value="1"/>
</dbReference>
<dbReference type="PROSITE" id="PS50949">
    <property type="entry name" value="HTH_GNTR"/>
    <property type="match status" value="1"/>
</dbReference>
<keyword evidence="2 6" id="KW-0238">DNA-binding</keyword>
<dbReference type="InterPro" id="IPR000524">
    <property type="entry name" value="Tscrpt_reg_HTH_GntR"/>
</dbReference>
<dbReference type="InterPro" id="IPR011711">
    <property type="entry name" value="GntR_C"/>
</dbReference>
<feature type="domain" description="HTH gntR-type" evidence="5">
    <location>
        <begin position="28"/>
        <end position="95"/>
    </location>
</feature>
<dbReference type="Gene3D" id="1.10.10.10">
    <property type="entry name" value="Winged helix-like DNA-binding domain superfamily/Winged helix DNA-binding domain"/>
    <property type="match status" value="1"/>
</dbReference>
<gene>
    <name evidence="6" type="ORF">C7450_11493</name>
</gene>
<evidence type="ECO:0000313" key="6">
    <source>
        <dbReference type="EMBL" id="PXW53217.1"/>
    </source>
</evidence>
<dbReference type="AlphaFoldDB" id="A0A2V3U6I4"/>
<dbReference type="Pfam" id="PF07729">
    <property type="entry name" value="FCD"/>
    <property type="match status" value="1"/>
</dbReference>
<dbReference type="InterPro" id="IPR036390">
    <property type="entry name" value="WH_DNA-bd_sf"/>
</dbReference>
<dbReference type="RefSeq" id="WP_170147481.1">
    <property type="nucleotide sequence ID" value="NZ_JAHBRY010000001.1"/>
</dbReference>
<dbReference type="InterPro" id="IPR036388">
    <property type="entry name" value="WH-like_DNA-bd_sf"/>
</dbReference>
<evidence type="ECO:0000256" key="4">
    <source>
        <dbReference type="SAM" id="MobiDB-lite"/>
    </source>
</evidence>
<accession>A0A2V3U6I4</accession>
<dbReference type="InterPro" id="IPR008920">
    <property type="entry name" value="TF_FadR/GntR_C"/>
</dbReference>
<dbReference type="SUPFAM" id="SSF46785">
    <property type="entry name" value="Winged helix' DNA-binding domain"/>
    <property type="match status" value="1"/>
</dbReference>
<organism evidence="6 7">
    <name type="scientific">Chelatococcus asaccharovorans</name>
    <dbReference type="NCBI Taxonomy" id="28210"/>
    <lineage>
        <taxon>Bacteria</taxon>
        <taxon>Pseudomonadati</taxon>
        <taxon>Pseudomonadota</taxon>
        <taxon>Alphaproteobacteria</taxon>
        <taxon>Hyphomicrobiales</taxon>
        <taxon>Chelatococcaceae</taxon>
        <taxon>Chelatococcus</taxon>
    </lineage>
</organism>
<feature type="region of interest" description="Disordered" evidence="4">
    <location>
        <begin position="1"/>
        <end position="25"/>
    </location>
</feature>
<dbReference type="SMART" id="SM00895">
    <property type="entry name" value="FCD"/>
    <property type="match status" value="1"/>
</dbReference>
<name>A0A2V3U6I4_9HYPH</name>
<evidence type="ECO:0000313" key="7">
    <source>
        <dbReference type="Proteomes" id="UP000248021"/>
    </source>
</evidence>